<gene>
    <name evidence="2" type="ORF">I206_02646</name>
    <name evidence="3" type="ORF">I206_105105</name>
</gene>
<feature type="compositionally biased region" description="Low complexity" evidence="1">
    <location>
        <begin position="73"/>
        <end position="93"/>
    </location>
</feature>
<organism evidence="2">
    <name type="scientific">Kwoniella pini CBS 10737</name>
    <dbReference type="NCBI Taxonomy" id="1296096"/>
    <lineage>
        <taxon>Eukaryota</taxon>
        <taxon>Fungi</taxon>
        <taxon>Dikarya</taxon>
        <taxon>Basidiomycota</taxon>
        <taxon>Agaricomycotina</taxon>
        <taxon>Tremellomycetes</taxon>
        <taxon>Tremellales</taxon>
        <taxon>Cryptococcaceae</taxon>
        <taxon>Kwoniella</taxon>
    </lineage>
</organism>
<dbReference type="RefSeq" id="XP_019013149.1">
    <property type="nucleotide sequence ID" value="XM_019154409.1"/>
</dbReference>
<dbReference type="Proteomes" id="UP000094020">
    <property type="component" value="Chromosome 6"/>
</dbReference>
<accession>A0A1B9I8T7</accession>
<feature type="region of interest" description="Disordered" evidence="1">
    <location>
        <begin position="72"/>
        <end position="101"/>
    </location>
</feature>
<dbReference type="GeneID" id="30171015"/>
<reference evidence="2" key="1">
    <citation type="submission" date="2013-07" db="EMBL/GenBank/DDBJ databases">
        <title>The Genome Sequence of Cryptococcus pinus CBS10737.</title>
        <authorList>
            <consortium name="The Broad Institute Genome Sequencing Platform"/>
            <person name="Cuomo C."/>
            <person name="Litvintseva A."/>
            <person name="Chen Y."/>
            <person name="Heitman J."/>
            <person name="Sun S."/>
            <person name="Springer D."/>
            <person name="Dromer F."/>
            <person name="Young S.K."/>
            <person name="Zeng Q."/>
            <person name="Gargeya S."/>
            <person name="Fitzgerald M."/>
            <person name="Abouelleil A."/>
            <person name="Alvarado L."/>
            <person name="Berlin A.M."/>
            <person name="Chapman S.B."/>
            <person name="Dewar J."/>
            <person name="Goldberg J."/>
            <person name="Griggs A."/>
            <person name="Gujja S."/>
            <person name="Hansen M."/>
            <person name="Howarth C."/>
            <person name="Imamovic A."/>
            <person name="Larimer J."/>
            <person name="McCowan C."/>
            <person name="Murphy C."/>
            <person name="Pearson M."/>
            <person name="Priest M."/>
            <person name="Roberts A."/>
            <person name="Saif S."/>
            <person name="Shea T."/>
            <person name="Sykes S."/>
            <person name="Wortman J."/>
            <person name="Nusbaum C."/>
            <person name="Birren B."/>
        </authorList>
    </citation>
    <scope>NUCLEOTIDE SEQUENCE [LARGE SCALE GENOMIC DNA]</scope>
    <source>
        <strain evidence="2">CBS 10737</strain>
    </source>
</reference>
<evidence type="ECO:0000313" key="3">
    <source>
        <dbReference type="EMBL" id="WWC71152.1"/>
    </source>
</evidence>
<name>A0A1B9I8T7_9TREE</name>
<dbReference type="EMBL" id="CP144524">
    <property type="protein sequence ID" value="WWC71152.1"/>
    <property type="molecule type" value="Genomic_DNA"/>
</dbReference>
<proteinExistence type="predicted"/>
<reference evidence="3" key="2">
    <citation type="submission" date="2013-07" db="EMBL/GenBank/DDBJ databases">
        <authorList>
            <consortium name="The Broad Institute Genome Sequencing Platform"/>
            <person name="Cuomo C."/>
            <person name="Litvintseva A."/>
            <person name="Chen Y."/>
            <person name="Heitman J."/>
            <person name="Sun S."/>
            <person name="Springer D."/>
            <person name="Dromer F."/>
            <person name="Young S.K."/>
            <person name="Zeng Q."/>
            <person name="Gargeya S."/>
            <person name="Fitzgerald M."/>
            <person name="Abouelleil A."/>
            <person name="Alvarado L."/>
            <person name="Berlin A.M."/>
            <person name="Chapman S.B."/>
            <person name="Dewar J."/>
            <person name="Goldberg J."/>
            <person name="Griggs A."/>
            <person name="Gujja S."/>
            <person name="Hansen M."/>
            <person name="Howarth C."/>
            <person name="Imamovic A."/>
            <person name="Larimer J."/>
            <person name="McCowan C."/>
            <person name="Murphy C."/>
            <person name="Pearson M."/>
            <person name="Priest M."/>
            <person name="Roberts A."/>
            <person name="Saif S."/>
            <person name="Shea T."/>
            <person name="Sykes S."/>
            <person name="Wortman J."/>
            <person name="Nusbaum C."/>
            <person name="Birren B."/>
        </authorList>
    </citation>
    <scope>NUCLEOTIDE SEQUENCE</scope>
    <source>
        <strain evidence="3">CBS 10737</strain>
    </source>
</reference>
<reference evidence="3" key="4">
    <citation type="submission" date="2024-02" db="EMBL/GenBank/DDBJ databases">
        <title>Comparative genomics of Cryptococcus and Kwoniella reveals pathogenesis evolution and contrasting modes of karyotype evolution via chromosome fusion or intercentromeric recombination.</title>
        <authorList>
            <person name="Coelho M.A."/>
            <person name="David-Palma M."/>
            <person name="Shea T."/>
            <person name="Bowers K."/>
            <person name="McGinley-Smith S."/>
            <person name="Mohammad A.W."/>
            <person name="Gnirke A."/>
            <person name="Yurkov A.M."/>
            <person name="Nowrousian M."/>
            <person name="Sun S."/>
            <person name="Cuomo C.A."/>
            <person name="Heitman J."/>
        </authorList>
    </citation>
    <scope>NUCLEOTIDE SEQUENCE</scope>
    <source>
        <strain evidence="3">CBS 10737</strain>
    </source>
</reference>
<dbReference type="KEGG" id="kpin:30171015"/>
<protein>
    <submittedName>
        <fullName evidence="2">Uncharacterized protein</fullName>
    </submittedName>
</protein>
<dbReference type="AlphaFoldDB" id="A0A1B9I8T7"/>
<evidence type="ECO:0000313" key="4">
    <source>
        <dbReference type="Proteomes" id="UP000094020"/>
    </source>
</evidence>
<dbReference type="EMBL" id="KV700115">
    <property type="protein sequence ID" value="OCF51930.1"/>
    <property type="molecule type" value="Genomic_DNA"/>
</dbReference>
<keyword evidence="4" id="KW-1185">Reference proteome</keyword>
<evidence type="ECO:0000256" key="1">
    <source>
        <dbReference type="SAM" id="MobiDB-lite"/>
    </source>
</evidence>
<evidence type="ECO:0000313" key="2">
    <source>
        <dbReference type="EMBL" id="OCF51930.1"/>
    </source>
</evidence>
<sequence length="101" mass="10834">MSDVSNDTTWDHNDDTHKEAVIEYLVKDIKCDRSVATGIVTRMRTNWPSEIPQTVGGAKRFCFSVAGGKKYETPGATGSSTASAGTQTSDTSTQNTGTQTK</sequence>
<reference evidence="2" key="3">
    <citation type="submission" date="2016-07" db="EMBL/GenBank/DDBJ databases">
        <title>Evolution of pathogenesis and genome organization in the Tremellales.</title>
        <authorList>
            <person name="Cuomo C."/>
            <person name="Litvintseva A."/>
            <person name="Heitman J."/>
            <person name="Chen Y."/>
            <person name="Sun S."/>
            <person name="Springer D."/>
            <person name="Dromer F."/>
            <person name="Young S."/>
            <person name="Zeng Q."/>
            <person name="Chapman S."/>
            <person name="Gujja S."/>
            <person name="Saif S."/>
            <person name="Birren B."/>
        </authorList>
    </citation>
    <scope>NUCLEOTIDE SEQUENCE</scope>
    <source>
        <strain evidence="2">CBS 10737</strain>
    </source>
</reference>